<proteinExistence type="predicted"/>
<keyword evidence="2" id="KW-1185">Reference proteome</keyword>
<protein>
    <submittedName>
        <fullName evidence="1">TPR-like protein</fullName>
    </submittedName>
</protein>
<evidence type="ECO:0000313" key="1">
    <source>
        <dbReference type="EMBL" id="OCK87068.1"/>
    </source>
</evidence>
<dbReference type="Proteomes" id="UP000250078">
    <property type="component" value="Unassembled WGS sequence"/>
</dbReference>
<accession>A0ACC8EL73</accession>
<gene>
    <name evidence="1" type="ORF">K441DRAFT_671361</name>
</gene>
<organism evidence="1 2">
    <name type="scientific">Cenococcum geophilum 1.58</name>
    <dbReference type="NCBI Taxonomy" id="794803"/>
    <lineage>
        <taxon>Eukaryota</taxon>
        <taxon>Fungi</taxon>
        <taxon>Dikarya</taxon>
        <taxon>Ascomycota</taxon>
        <taxon>Pezizomycotina</taxon>
        <taxon>Dothideomycetes</taxon>
        <taxon>Pleosporomycetidae</taxon>
        <taxon>Gloniales</taxon>
        <taxon>Gloniaceae</taxon>
        <taxon>Cenococcum</taxon>
    </lineage>
</organism>
<name>A0ACC8EL73_9PEZI</name>
<reference evidence="1 2" key="1">
    <citation type="journal article" date="2016" name="Nat. Commun.">
        <title>Ectomycorrhizal ecology is imprinted in the genome of the dominant symbiotic fungus Cenococcum geophilum.</title>
        <authorList>
            <consortium name="DOE Joint Genome Institute"/>
            <person name="Peter M."/>
            <person name="Kohler A."/>
            <person name="Ohm R.A."/>
            <person name="Kuo A."/>
            <person name="Krutzmann J."/>
            <person name="Morin E."/>
            <person name="Arend M."/>
            <person name="Barry K.W."/>
            <person name="Binder M."/>
            <person name="Choi C."/>
            <person name="Clum A."/>
            <person name="Copeland A."/>
            <person name="Grisel N."/>
            <person name="Haridas S."/>
            <person name="Kipfer T."/>
            <person name="LaButti K."/>
            <person name="Lindquist E."/>
            <person name="Lipzen A."/>
            <person name="Maire R."/>
            <person name="Meier B."/>
            <person name="Mihaltcheva S."/>
            <person name="Molinier V."/>
            <person name="Murat C."/>
            <person name="Poggeler S."/>
            <person name="Quandt C.A."/>
            <person name="Sperisen C."/>
            <person name="Tritt A."/>
            <person name="Tisserant E."/>
            <person name="Crous P.W."/>
            <person name="Henrissat B."/>
            <person name="Nehls U."/>
            <person name="Egli S."/>
            <person name="Spatafora J.W."/>
            <person name="Grigoriev I.V."/>
            <person name="Martin F.M."/>
        </authorList>
    </citation>
    <scope>NUCLEOTIDE SEQUENCE [LARGE SCALE GENOMIC DNA]</scope>
    <source>
        <strain evidence="1 2">1.58</strain>
    </source>
</reference>
<evidence type="ECO:0000313" key="2">
    <source>
        <dbReference type="Proteomes" id="UP000250078"/>
    </source>
</evidence>
<dbReference type="EMBL" id="KV748272">
    <property type="protein sequence ID" value="OCK87068.1"/>
    <property type="molecule type" value="Genomic_DNA"/>
</dbReference>
<sequence>MNLEGIKNLLESNSCPPWLMIIDNADIDTFFGDDQLSELLPRSSHGRIIINSRNRSLASKFSLSVEVIEMHGMELDDARNLFRSYAPIDPDDNEDADELLAALGYLPIAIVQAGLVMSSHPMSAREYLSHLINDRTASRLILAGLRLYHDTHQASPPTTTPVISLEGIQSQSPEAVRILVAMVCLDSRNIPAIILRSLGKPHQIAHAMAVLQAYSAFAYDQSTDTLDLNPFVRALIRSHLKTIPWLLHCIMSLLDLLDFLFPTDLKCQDTICKARCYSSHVVSLLSTLVGLCGEHQLPSKCLTTSISLATNVSYLLRDMAAYDQVKSLTREMIQLKSNVFSDVTVLAPLLNHLAAAEHCMGRYDIAAQIGKQVLVAQPSHPGLYSIEAIRSLNTLALVCQSQGKLKDAEHYHLRVWDMKIRALGSNHPDILTTINNFGRCLQAQGRHKDAEARFHRVLIARFKIFEADHPSVLRSMNNLGVSLQHQKRFPEAEKWFRKALLGRRRVLGDDHHETLRNESNLAAVLHYQTKLDQAEEIFRQVAIDFERKLGSEHPETIQAYQNLGSLLRDKARYQEAEEVISSLLPIVRKVYGERHLMTLNTLKHLAIVLEWQKKYVKALSVAHHIRDVRSEKLGKKHPDTQASQKQVQQLEDYVKTRSHVENDLRVSLPLCDDLCASFQGNEKVPPTNRRALLKHCPRPKLYQYLPMLIVIPHALGLGITFAIYAVRLS</sequence>